<organism evidence="4 5">
    <name type="scientific">Psychroflexus sediminis</name>
    <dbReference type="NCBI Taxonomy" id="470826"/>
    <lineage>
        <taxon>Bacteria</taxon>
        <taxon>Pseudomonadati</taxon>
        <taxon>Bacteroidota</taxon>
        <taxon>Flavobacteriia</taxon>
        <taxon>Flavobacteriales</taxon>
        <taxon>Flavobacteriaceae</taxon>
        <taxon>Psychroflexus</taxon>
    </lineage>
</organism>
<evidence type="ECO:0000313" key="5">
    <source>
        <dbReference type="Proteomes" id="UP000199296"/>
    </source>
</evidence>
<dbReference type="Proteomes" id="UP000199296">
    <property type="component" value="Unassembled WGS sequence"/>
</dbReference>
<dbReference type="RefSeq" id="WP_093370521.1">
    <property type="nucleotide sequence ID" value="NZ_FNCW01000028.1"/>
</dbReference>
<feature type="domain" description="DUF5117" evidence="2">
    <location>
        <begin position="82"/>
        <end position="268"/>
    </location>
</feature>
<dbReference type="SUPFAM" id="SSF55486">
    <property type="entry name" value="Metalloproteases ('zincins'), catalytic domain"/>
    <property type="match status" value="1"/>
</dbReference>
<feature type="domain" description="DUF5118" evidence="3">
    <location>
        <begin position="29"/>
        <end position="70"/>
    </location>
</feature>
<dbReference type="CDD" id="cd04276">
    <property type="entry name" value="ZnMc_MMP_like_2"/>
    <property type="match status" value="1"/>
</dbReference>
<sequence length="779" mass="88700">MKYVLLLVFALSLQLGVAQDKNTKDLDSILESMPKSEGLISTYFEDEKLYFKFPEEVLEKDLLMVTRLKQLPANYSAYTNAGSKTSEQMIHFVKVGNSIDLVQVLTTNIADEEDPISLSVAQNNLNPILASFPIKSEEGDDFVIEVSSFFNADSPSFNIVPDRLKKEYKIGKADDKRSRINAVKSFPQNTEITHTLTFPTGNPPRGNSTSTFTFQINHSIIALPEDKMQVRYEDSRVGWFGIRKYDYSSDALKADEVRLIRRWRLEPKDEKAYARGELTEPKKPIVYYLDPATPKKWRTYFIQGIEDWNSAFEKAGFKNAIEARVAPTKKEDPDFSPEDVRFSTVRYVASTTRNAVGPSVSDPRTGEIIESDIIWYHNHLRSYRNRYLLETGAANPKARSLNTPEEEIGEMMRRVISHEVGHALGLPHNMKASSAYDVESLRSGRFTQKMGIAATIMDYARYNYVAQPGDENIRFVRQLGPYDDYAIEWGYRYFPNSTPEQEREILESFVDERSTNPLYMFGGRGNDPDAQTEDVGDNSVKASTYGLSNLKIVADNLIEWTTPTGENYDDLEELYGEMLGVYRRYIYHVVSVVGGVHETLLHKGQDGIPYKVVDKADQENALDFLSENVWTPQYWLVDKDLVSKFAETGKLESLIRINKGVLNRLTSARRLKLMWDTHSTLAGNGLSPQELLNMLTEDIIYSRTAPDQVERELQKHLVVQLIELADEEDLPLELKGHSLSLQNELLSDFKTRAGSEDAELKAHYSYIVSLLEKAQTEEK</sequence>
<evidence type="ECO:0000313" key="4">
    <source>
        <dbReference type="EMBL" id="SDH08399.1"/>
    </source>
</evidence>
<dbReference type="InterPro" id="IPR033413">
    <property type="entry name" value="DUF5117"/>
</dbReference>
<feature type="domain" description="EcxA zinc-binding" evidence="1">
    <location>
        <begin position="402"/>
        <end position="702"/>
    </location>
</feature>
<dbReference type="OrthoDB" id="9776599at2"/>
<dbReference type="Pfam" id="PF16313">
    <property type="entry name" value="DUF4953"/>
    <property type="match status" value="1"/>
</dbReference>
<accession>A0A1G7ZID9</accession>
<protein>
    <recommendedName>
        <fullName evidence="6">Zinc-dependent metalloprotease</fullName>
    </recommendedName>
</protein>
<dbReference type="STRING" id="470826.SAMN04488027_1281"/>
<dbReference type="EMBL" id="FNCW01000028">
    <property type="protein sequence ID" value="SDH08399.1"/>
    <property type="molecule type" value="Genomic_DNA"/>
</dbReference>
<dbReference type="InterPro" id="IPR033428">
    <property type="entry name" value="DUF5118"/>
</dbReference>
<reference evidence="4 5" key="1">
    <citation type="submission" date="2016-10" db="EMBL/GenBank/DDBJ databases">
        <authorList>
            <person name="de Groot N.N."/>
        </authorList>
    </citation>
    <scope>NUCLEOTIDE SEQUENCE [LARGE SCALE GENOMIC DNA]</scope>
    <source>
        <strain evidence="4 5">DSM 19803</strain>
    </source>
</reference>
<dbReference type="Pfam" id="PF17162">
    <property type="entry name" value="DUF5118"/>
    <property type="match status" value="1"/>
</dbReference>
<dbReference type="InterPro" id="IPR032534">
    <property type="entry name" value="EcxA_zinc-bd"/>
</dbReference>
<dbReference type="PANTHER" id="PTHR38478:SF1">
    <property type="entry name" value="ZINC DEPENDENT METALLOPROTEASE DOMAIN LIPOPROTEIN"/>
    <property type="match status" value="1"/>
</dbReference>
<evidence type="ECO:0008006" key="6">
    <source>
        <dbReference type="Google" id="ProtNLM"/>
    </source>
</evidence>
<dbReference type="InterPro" id="IPR024079">
    <property type="entry name" value="MetalloPept_cat_dom_sf"/>
</dbReference>
<evidence type="ECO:0000259" key="3">
    <source>
        <dbReference type="Pfam" id="PF17162"/>
    </source>
</evidence>
<dbReference type="AlphaFoldDB" id="A0A1G7ZID9"/>
<proteinExistence type="predicted"/>
<dbReference type="Pfam" id="PF17148">
    <property type="entry name" value="DUF5117"/>
    <property type="match status" value="1"/>
</dbReference>
<dbReference type="GO" id="GO:0008237">
    <property type="term" value="F:metallopeptidase activity"/>
    <property type="evidence" value="ECO:0007669"/>
    <property type="project" value="InterPro"/>
</dbReference>
<name>A0A1G7ZID9_9FLAO</name>
<dbReference type="InterPro" id="IPR034032">
    <property type="entry name" value="Zn_MMP-like_bac"/>
</dbReference>
<dbReference type="PANTHER" id="PTHR38478">
    <property type="entry name" value="PEPTIDASE M1A AND M12B"/>
    <property type="match status" value="1"/>
</dbReference>
<keyword evidence="5" id="KW-1185">Reference proteome</keyword>
<evidence type="ECO:0000259" key="1">
    <source>
        <dbReference type="Pfam" id="PF16313"/>
    </source>
</evidence>
<gene>
    <name evidence="4" type="ORF">SAMN04488027_1281</name>
</gene>
<evidence type="ECO:0000259" key="2">
    <source>
        <dbReference type="Pfam" id="PF17148"/>
    </source>
</evidence>
<dbReference type="Gene3D" id="3.40.390.10">
    <property type="entry name" value="Collagenase (Catalytic Domain)"/>
    <property type="match status" value="1"/>
</dbReference>